<dbReference type="Proteomes" id="UP001234581">
    <property type="component" value="Unassembled WGS sequence"/>
</dbReference>
<evidence type="ECO:0000313" key="1">
    <source>
        <dbReference type="EMBL" id="KAJ8657652.1"/>
    </source>
</evidence>
<accession>A0AAD7Y0U1</accession>
<sequence length="88" mass="9954">MGSFWNHHAQHGQNHLVGKFQDRTRQWQFLHLSMSAKKFQEVDLFILAGGDVAKFEIDEVGLETGTQGCLSRAEDGGCKKSPCFIVRF</sequence>
<name>A0AAD7Y0U1_9FUNG</name>
<gene>
    <name evidence="1" type="ORF">O0I10_006718</name>
</gene>
<dbReference type="AlphaFoldDB" id="A0AAD7Y0U1"/>
<dbReference type="EMBL" id="JARTCD010000030">
    <property type="protein sequence ID" value="KAJ8657652.1"/>
    <property type="molecule type" value="Genomic_DNA"/>
</dbReference>
<keyword evidence="2" id="KW-1185">Reference proteome</keyword>
<dbReference type="GeneID" id="83214128"/>
<protein>
    <submittedName>
        <fullName evidence="1">Uncharacterized protein</fullName>
    </submittedName>
</protein>
<proteinExistence type="predicted"/>
<reference evidence="1 2" key="1">
    <citation type="submission" date="2023-03" db="EMBL/GenBank/DDBJ databases">
        <title>Genome sequence of Lichtheimia ornata CBS 291.66.</title>
        <authorList>
            <person name="Mohabir J.T."/>
            <person name="Shea T.P."/>
            <person name="Kurbessoian T."/>
            <person name="Berby B."/>
            <person name="Fontaine J."/>
            <person name="Livny J."/>
            <person name="Gnirke A."/>
            <person name="Stajich J.E."/>
            <person name="Cuomo C.A."/>
        </authorList>
    </citation>
    <scope>NUCLEOTIDE SEQUENCE [LARGE SCALE GENOMIC DNA]</scope>
    <source>
        <strain evidence="1">CBS 291.66</strain>
    </source>
</reference>
<evidence type="ECO:0000313" key="2">
    <source>
        <dbReference type="Proteomes" id="UP001234581"/>
    </source>
</evidence>
<comment type="caution">
    <text evidence="1">The sequence shown here is derived from an EMBL/GenBank/DDBJ whole genome shotgun (WGS) entry which is preliminary data.</text>
</comment>
<dbReference type="RefSeq" id="XP_058342565.1">
    <property type="nucleotide sequence ID" value="XM_058486743.1"/>
</dbReference>
<organism evidence="1 2">
    <name type="scientific">Lichtheimia ornata</name>
    <dbReference type="NCBI Taxonomy" id="688661"/>
    <lineage>
        <taxon>Eukaryota</taxon>
        <taxon>Fungi</taxon>
        <taxon>Fungi incertae sedis</taxon>
        <taxon>Mucoromycota</taxon>
        <taxon>Mucoromycotina</taxon>
        <taxon>Mucoromycetes</taxon>
        <taxon>Mucorales</taxon>
        <taxon>Lichtheimiaceae</taxon>
        <taxon>Lichtheimia</taxon>
    </lineage>
</organism>